<proteinExistence type="predicted"/>
<protein>
    <submittedName>
        <fullName evidence="1">Uncharacterized protein</fullName>
    </submittedName>
</protein>
<gene>
    <name evidence="1" type="ORF">MTR67_022330</name>
</gene>
<sequence length="85" mass="10076">MRNYRHELLNSRTQRYFSKGLRNSTLKGLKLEDTTSLKDAQLTNFMRNYGHETTRLDDLHNNMDSCIRLFSFSYLLSQNLVQIDS</sequence>
<dbReference type="EMBL" id="CP133616">
    <property type="protein sequence ID" value="WMV28945.1"/>
    <property type="molecule type" value="Genomic_DNA"/>
</dbReference>
<reference evidence="1" key="1">
    <citation type="submission" date="2023-08" db="EMBL/GenBank/DDBJ databases">
        <title>A de novo genome assembly of Solanum verrucosum Schlechtendal, a Mexican diploid species geographically isolated from the other diploid A-genome species in potato relatives.</title>
        <authorList>
            <person name="Hosaka K."/>
        </authorList>
    </citation>
    <scope>NUCLEOTIDE SEQUENCE</scope>
    <source>
        <tissue evidence="1">Young leaves</tissue>
    </source>
</reference>
<dbReference type="Proteomes" id="UP001234989">
    <property type="component" value="Chromosome 5"/>
</dbReference>
<keyword evidence="2" id="KW-1185">Reference proteome</keyword>
<name>A0AAF0TWM5_SOLVR</name>
<dbReference type="AlphaFoldDB" id="A0AAF0TWM5"/>
<organism evidence="1 2">
    <name type="scientific">Solanum verrucosum</name>
    <dbReference type="NCBI Taxonomy" id="315347"/>
    <lineage>
        <taxon>Eukaryota</taxon>
        <taxon>Viridiplantae</taxon>
        <taxon>Streptophyta</taxon>
        <taxon>Embryophyta</taxon>
        <taxon>Tracheophyta</taxon>
        <taxon>Spermatophyta</taxon>
        <taxon>Magnoliopsida</taxon>
        <taxon>eudicotyledons</taxon>
        <taxon>Gunneridae</taxon>
        <taxon>Pentapetalae</taxon>
        <taxon>asterids</taxon>
        <taxon>lamiids</taxon>
        <taxon>Solanales</taxon>
        <taxon>Solanaceae</taxon>
        <taxon>Solanoideae</taxon>
        <taxon>Solaneae</taxon>
        <taxon>Solanum</taxon>
    </lineage>
</organism>
<evidence type="ECO:0000313" key="2">
    <source>
        <dbReference type="Proteomes" id="UP001234989"/>
    </source>
</evidence>
<evidence type="ECO:0000313" key="1">
    <source>
        <dbReference type="EMBL" id="WMV28945.1"/>
    </source>
</evidence>
<accession>A0AAF0TWM5</accession>